<keyword evidence="2" id="KW-1185">Reference proteome</keyword>
<dbReference type="KEGG" id="ahu:A6A40_17260"/>
<dbReference type="OrthoDB" id="7855192at2"/>
<sequence length="98" mass="10504">MSWKDHLTEDLRLVILRILSEAPGHRANSSIIQTAANALGHHVTRAQVEQQIGYLSDLAAVTKDQVGAVLVVTLGQPGDDHLRRLGTPLPGVKLPSLG</sequence>
<gene>
    <name evidence="1" type="ORF">A6A40_17260</name>
</gene>
<organism evidence="1 2">
    <name type="scientific">Azospirillum humicireducens</name>
    <dbReference type="NCBI Taxonomy" id="1226968"/>
    <lineage>
        <taxon>Bacteria</taxon>
        <taxon>Pseudomonadati</taxon>
        <taxon>Pseudomonadota</taxon>
        <taxon>Alphaproteobacteria</taxon>
        <taxon>Rhodospirillales</taxon>
        <taxon>Azospirillaceae</taxon>
        <taxon>Azospirillum</taxon>
    </lineage>
</organism>
<protein>
    <recommendedName>
        <fullName evidence="3">ArsR family transcriptional regulator</fullName>
    </recommendedName>
</protein>
<evidence type="ECO:0008006" key="3">
    <source>
        <dbReference type="Google" id="ProtNLM"/>
    </source>
</evidence>
<keyword evidence="1" id="KW-0614">Plasmid</keyword>
<dbReference type="AlphaFoldDB" id="A0A2R4VQW1"/>
<accession>A0A2R4VQW1</accession>
<reference evidence="1 2" key="1">
    <citation type="submission" date="2018-04" db="EMBL/GenBank/DDBJ databases">
        <title>Complete genome sequence of the nitrogen-fixing bacterium Azospirillum humicireducens type strain SgZ-5.</title>
        <authorList>
            <person name="Yu Z."/>
        </authorList>
    </citation>
    <scope>NUCLEOTIDE SEQUENCE [LARGE SCALE GENOMIC DNA]</scope>
    <source>
        <strain evidence="1 2">SgZ-5</strain>
        <plasmid evidence="1 2">pYZ1</plasmid>
    </source>
</reference>
<dbReference type="EMBL" id="CP028902">
    <property type="protein sequence ID" value="AWB06802.1"/>
    <property type="molecule type" value="Genomic_DNA"/>
</dbReference>
<proteinExistence type="predicted"/>
<name>A0A2R4VQW1_9PROT</name>
<evidence type="ECO:0000313" key="1">
    <source>
        <dbReference type="EMBL" id="AWB06802.1"/>
    </source>
</evidence>
<evidence type="ECO:0000313" key="2">
    <source>
        <dbReference type="Proteomes" id="UP000077405"/>
    </source>
</evidence>
<geneLocation type="plasmid" evidence="1 2">
    <name>pYZ1</name>
</geneLocation>
<dbReference type="RefSeq" id="WP_108547108.1">
    <property type="nucleotide sequence ID" value="NZ_CP028902.1"/>
</dbReference>
<dbReference type="Proteomes" id="UP000077405">
    <property type="component" value="Plasmid pYZ1"/>
</dbReference>